<dbReference type="PIRSF" id="PIRSF000097">
    <property type="entry name" value="AKR"/>
    <property type="match status" value="1"/>
</dbReference>
<dbReference type="OrthoDB" id="416253at2759"/>
<dbReference type="Proteomes" id="UP000515160">
    <property type="component" value="Chromosome 2R"/>
</dbReference>
<dbReference type="GeneID" id="127564975"/>
<evidence type="ECO:0000256" key="2">
    <source>
        <dbReference type="ARBA" id="ARBA00022857"/>
    </source>
</evidence>
<dbReference type="InterPro" id="IPR020471">
    <property type="entry name" value="AKR"/>
</dbReference>
<dbReference type="InterPro" id="IPR023210">
    <property type="entry name" value="NADP_OxRdtase_dom"/>
</dbReference>
<dbReference type="FunFam" id="3.20.20.100:FF:000006">
    <property type="entry name" value="Aldo-keto reductase family 1 member A1"/>
    <property type="match status" value="1"/>
</dbReference>
<evidence type="ECO:0000256" key="4">
    <source>
        <dbReference type="PIRSR" id="PIRSR000097-1"/>
    </source>
</evidence>
<evidence type="ECO:0000256" key="1">
    <source>
        <dbReference type="ARBA" id="ARBA00007905"/>
    </source>
</evidence>
<keyword evidence="3" id="KW-0560">Oxidoreductase</keyword>
<accession>A0A6P8XBT5</accession>
<evidence type="ECO:0000256" key="5">
    <source>
        <dbReference type="PIRSR" id="PIRSR000097-2"/>
    </source>
</evidence>
<evidence type="ECO:0000256" key="6">
    <source>
        <dbReference type="PIRSR" id="PIRSR000097-3"/>
    </source>
</evidence>
<dbReference type="InterPro" id="IPR018170">
    <property type="entry name" value="Aldo/ket_reductase_CS"/>
</dbReference>
<dbReference type="GO" id="GO:0016491">
    <property type="term" value="F:oxidoreductase activity"/>
    <property type="evidence" value="ECO:0007669"/>
    <property type="project" value="UniProtKB-KW"/>
</dbReference>
<dbReference type="PROSITE" id="PS00062">
    <property type="entry name" value="ALDOKETO_REDUCTASE_2"/>
    <property type="match status" value="1"/>
</dbReference>
<evidence type="ECO:0000313" key="9">
    <source>
        <dbReference type="RefSeq" id="XP_034113696.1"/>
    </source>
</evidence>
<reference evidence="9" key="1">
    <citation type="submission" date="2025-08" db="UniProtKB">
        <authorList>
            <consortium name="RefSeq"/>
        </authorList>
    </citation>
    <scope>IDENTIFICATION</scope>
    <source>
        <strain evidence="9">15112-1751.03</strain>
        <tissue evidence="9">Whole Adult</tissue>
    </source>
</reference>
<feature type="active site" description="Proton donor" evidence="4">
    <location>
        <position position="52"/>
    </location>
</feature>
<evidence type="ECO:0000259" key="7">
    <source>
        <dbReference type="Pfam" id="PF00248"/>
    </source>
</evidence>
<proteinExistence type="inferred from homology"/>
<dbReference type="PANTHER" id="PTHR11732">
    <property type="entry name" value="ALDO/KETO REDUCTASE"/>
    <property type="match status" value="1"/>
</dbReference>
<evidence type="ECO:0000313" key="8">
    <source>
        <dbReference type="Proteomes" id="UP000515160"/>
    </source>
</evidence>
<feature type="site" description="Lowers pKa of active site Tyr" evidence="6">
    <location>
        <position position="81"/>
    </location>
</feature>
<keyword evidence="8" id="KW-1185">Reference proteome</keyword>
<dbReference type="SUPFAM" id="SSF51430">
    <property type="entry name" value="NAD(P)-linked oxidoreductase"/>
    <property type="match status" value="1"/>
</dbReference>
<gene>
    <name evidence="9" type="primary">LOC127564975</name>
</gene>
<evidence type="ECO:0000256" key="3">
    <source>
        <dbReference type="ARBA" id="ARBA00023002"/>
    </source>
</evidence>
<keyword evidence="2" id="KW-0521">NADP</keyword>
<feature type="binding site" evidence="5">
    <location>
        <position position="114"/>
    </location>
    <ligand>
        <name>substrate</name>
    </ligand>
</feature>
<comment type="similarity">
    <text evidence="1">Belongs to the aldo/keto reductase family.</text>
</comment>
<dbReference type="Pfam" id="PF00248">
    <property type="entry name" value="Aldo_ket_red"/>
    <property type="match status" value="1"/>
</dbReference>
<dbReference type="AlphaFoldDB" id="A0A6P8XBT5"/>
<protein>
    <submittedName>
        <fullName evidence="9">1,5-anhydro-D-fructose reductase-like</fullName>
    </submittedName>
</protein>
<sequence>MAPNIPFLTLNDGNKMPVIGIGTWQASDEEVETAIDAALEAGYRHIDTAPRYRNEKAIGRVLRRWLDSGKVKREELFIVTKLPLNANAPSDVEPIIKKSLADLQLDYVDMFLIHSPFTLIASEDGGVKKDEQGLMIPDLRTNHAATWVEMEKLVPNGLARSIGISNFDQEQVGRLLKTAKIRPATNQIEHHVYLQQRELVDFCKAEGVAITAYSPLGSKGLAKLNASVGIARDLPDLMDIPVVKEIAAAHGKTPAQVLLRWVIDTGVIAIPKSSSPERLRQNFDIFDFKLTEEEIAKLLKLDQNFRICDMALLRGVERHPEFRFKNEFTQ</sequence>
<organism evidence="8 9">
    <name type="scientific">Drosophila albomicans</name>
    <name type="common">Fruit fly</name>
    <dbReference type="NCBI Taxonomy" id="7291"/>
    <lineage>
        <taxon>Eukaryota</taxon>
        <taxon>Metazoa</taxon>
        <taxon>Ecdysozoa</taxon>
        <taxon>Arthropoda</taxon>
        <taxon>Hexapoda</taxon>
        <taxon>Insecta</taxon>
        <taxon>Pterygota</taxon>
        <taxon>Neoptera</taxon>
        <taxon>Endopterygota</taxon>
        <taxon>Diptera</taxon>
        <taxon>Brachycera</taxon>
        <taxon>Muscomorpha</taxon>
        <taxon>Ephydroidea</taxon>
        <taxon>Drosophilidae</taxon>
        <taxon>Drosophila</taxon>
    </lineage>
</organism>
<dbReference type="PRINTS" id="PR00069">
    <property type="entry name" value="ALDKETRDTASE"/>
</dbReference>
<dbReference type="PROSITE" id="PS00063">
    <property type="entry name" value="ALDOKETO_REDUCTASE_3"/>
    <property type="match status" value="1"/>
</dbReference>
<name>A0A6P8XBT5_DROAB</name>
<dbReference type="PROSITE" id="PS00798">
    <property type="entry name" value="ALDOKETO_REDUCTASE_1"/>
    <property type="match status" value="1"/>
</dbReference>
<dbReference type="Gene3D" id="3.20.20.100">
    <property type="entry name" value="NADP-dependent oxidoreductase domain"/>
    <property type="match status" value="1"/>
</dbReference>
<dbReference type="InterPro" id="IPR036812">
    <property type="entry name" value="NAD(P)_OxRdtase_dom_sf"/>
</dbReference>
<dbReference type="RefSeq" id="XP_034113696.1">
    <property type="nucleotide sequence ID" value="XM_034257805.2"/>
</dbReference>
<feature type="domain" description="NADP-dependent oxidoreductase" evidence="7">
    <location>
        <begin position="19"/>
        <end position="301"/>
    </location>
</feature>